<dbReference type="GO" id="GO:0035861">
    <property type="term" value="C:site of double-strand break"/>
    <property type="evidence" value="ECO:0007669"/>
    <property type="project" value="TreeGrafter"/>
</dbReference>
<dbReference type="Pfam" id="PF10382">
    <property type="entry name" value="ZGRF1-like_N"/>
    <property type="match status" value="3"/>
</dbReference>
<dbReference type="EMBL" id="CAMAPF010000935">
    <property type="protein sequence ID" value="CAH9124903.1"/>
    <property type="molecule type" value="Genomic_DNA"/>
</dbReference>
<feature type="compositionally biased region" description="Basic and acidic residues" evidence="1">
    <location>
        <begin position="79"/>
        <end position="98"/>
    </location>
</feature>
<name>A0AAV0EL36_9ASTE</name>
<feature type="region of interest" description="Disordered" evidence="1">
    <location>
        <begin position="491"/>
        <end position="515"/>
    </location>
</feature>
<feature type="region of interest" description="Disordered" evidence="1">
    <location>
        <begin position="420"/>
        <end position="447"/>
    </location>
</feature>
<keyword evidence="4" id="KW-1185">Reference proteome</keyword>
<dbReference type="GO" id="GO:0006302">
    <property type="term" value="P:double-strand break repair"/>
    <property type="evidence" value="ECO:0007669"/>
    <property type="project" value="TreeGrafter"/>
</dbReference>
<sequence length="588" mass="65725">MGDAKRWDVTYTKHIKQKRKVYQDGFLEVHSSSHKVTLYDDCEKVLGSKFMKIESNVKSGETLAFDSFLVDIGDLHGEHKPTGNETSEARDKNIDMKPRSFHNPKFRNSSVVEDRKPYVREKKALTSSLSPSQKLIREWQVLYTTQLTQKAKKFHDGFLQVSMSGSQCKQAMLYDVAKGLLSSRFLKVSETIQCGESITFDGFLVEIGECEGNQKPLLDSSFKGRNIGVTHDQIHCQRTSPSEWYVMYTSQLTQKRKKYNSGVLRLSSCGSFQSQVTLLTEGGDILGRRFLKSSEHVETGATLNLPNYLVEVGETHTVLEEPQHGAYAHKDTVSITKRFSLNNSKFSRGISANNSALESNSETLHSKAQNRTSLKEGVNLNPRNSSFANSTIGAEVSKKHVRAACEILCNLKKPIISGHVSREGASPDEIETMQPSDHKRLRKEEDEETIITDTTSCKPIAVESTVYFRENLTGEILGATTNDLLPNFSKMHPSSSHESSVEIGIPDGKEEEGNVRLETKRKEKSFEFALEVMQHCQETKECEVEPLCPSKSQSSALEVAVLHDTEDNVELNTGGSKDDGFPSFDLGF</sequence>
<proteinExistence type="predicted"/>
<dbReference type="Proteomes" id="UP001152523">
    <property type="component" value="Unassembled WGS sequence"/>
</dbReference>
<comment type="caution">
    <text evidence="3">The sequence shown here is derived from an EMBL/GenBank/DDBJ whole genome shotgun (WGS) entry which is preliminary data.</text>
</comment>
<dbReference type="PANTHER" id="PTHR28535:SF1">
    <property type="entry name" value="PROTEIN ZGRF1"/>
    <property type="match status" value="1"/>
</dbReference>
<feature type="domain" description="5'-3' DNA helicase ZGRF1-like N-terminal" evidence="2">
    <location>
        <begin position="5"/>
        <end position="79"/>
    </location>
</feature>
<gene>
    <name evidence="3" type="ORF">CEPIT_LOCUS26335</name>
</gene>
<evidence type="ECO:0000259" key="2">
    <source>
        <dbReference type="Pfam" id="PF10382"/>
    </source>
</evidence>
<evidence type="ECO:0000256" key="1">
    <source>
        <dbReference type="SAM" id="MobiDB-lite"/>
    </source>
</evidence>
<dbReference type="AlphaFoldDB" id="A0AAV0EL36"/>
<feature type="domain" description="5'-3' DNA helicase ZGRF1-like N-terminal" evidence="2">
    <location>
        <begin position="243"/>
        <end position="317"/>
    </location>
</feature>
<protein>
    <recommendedName>
        <fullName evidence="2">5'-3' DNA helicase ZGRF1-like N-terminal domain-containing protein</fullName>
    </recommendedName>
</protein>
<dbReference type="GO" id="GO:0005634">
    <property type="term" value="C:nucleus"/>
    <property type="evidence" value="ECO:0007669"/>
    <property type="project" value="TreeGrafter"/>
</dbReference>
<accession>A0AAV0EL36</accession>
<feature type="region of interest" description="Disordered" evidence="1">
    <location>
        <begin position="354"/>
        <end position="373"/>
    </location>
</feature>
<feature type="region of interest" description="Disordered" evidence="1">
    <location>
        <begin position="79"/>
        <end position="100"/>
    </location>
</feature>
<organism evidence="3 4">
    <name type="scientific">Cuscuta epithymum</name>
    <dbReference type="NCBI Taxonomy" id="186058"/>
    <lineage>
        <taxon>Eukaryota</taxon>
        <taxon>Viridiplantae</taxon>
        <taxon>Streptophyta</taxon>
        <taxon>Embryophyta</taxon>
        <taxon>Tracheophyta</taxon>
        <taxon>Spermatophyta</taxon>
        <taxon>Magnoliopsida</taxon>
        <taxon>eudicotyledons</taxon>
        <taxon>Gunneridae</taxon>
        <taxon>Pentapetalae</taxon>
        <taxon>asterids</taxon>
        <taxon>lamiids</taxon>
        <taxon>Solanales</taxon>
        <taxon>Convolvulaceae</taxon>
        <taxon>Cuscuteae</taxon>
        <taxon>Cuscuta</taxon>
        <taxon>Cuscuta subgen. Cuscuta</taxon>
    </lineage>
</organism>
<feature type="domain" description="5'-3' DNA helicase ZGRF1-like N-terminal" evidence="2">
    <location>
        <begin position="136"/>
        <end position="214"/>
    </location>
</feature>
<dbReference type="InterPro" id="IPR052800">
    <property type="entry name" value="DNA_Repair_Helicase_ZGRF1"/>
</dbReference>
<dbReference type="InterPro" id="IPR018838">
    <property type="entry name" value="ZGRF1-like_N"/>
</dbReference>
<feature type="region of interest" description="Disordered" evidence="1">
    <location>
        <begin position="568"/>
        <end position="588"/>
    </location>
</feature>
<evidence type="ECO:0000313" key="3">
    <source>
        <dbReference type="EMBL" id="CAH9124903.1"/>
    </source>
</evidence>
<reference evidence="3" key="1">
    <citation type="submission" date="2022-07" db="EMBL/GenBank/DDBJ databases">
        <authorList>
            <person name="Macas J."/>
            <person name="Novak P."/>
            <person name="Neumann P."/>
        </authorList>
    </citation>
    <scope>NUCLEOTIDE SEQUENCE</scope>
</reference>
<dbReference type="PANTHER" id="PTHR28535">
    <property type="entry name" value="ZINC FINGER GRF-TYPE CONTAINING 1"/>
    <property type="match status" value="1"/>
</dbReference>
<evidence type="ECO:0000313" key="4">
    <source>
        <dbReference type="Proteomes" id="UP001152523"/>
    </source>
</evidence>